<dbReference type="InterPro" id="IPR005302">
    <property type="entry name" value="MoCF_Sase_C"/>
</dbReference>
<dbReference type="SUPFAM" id="SSF50800">
    <property type="entry name" value="PK beta-barrel domain-like"/>
    <property type="match status" value="1"/>
</dbReference>
<evidence type="ECO:0000313" key="3">
    <source>
        <dbReference type="Proteomes" id="UP000193017"/>
    </source>
</evidence>
<dbReference type="OrthoDB" id="581532at2"/>
<evidence type="ECO:0000259" key="1">
    <source>
        <dbReference type="PROSITE" id="PS51340"/>
    </source>
</evidence>
<evidence type="ECO:0000313" key="2">
    <source>
        <dbReference type="EMBL" id="ARJ68812.1"/>
    </source>
</evidence>
<dbReference type="GO" id="GO:0030170">
    <property type="term" value="F:pyridoxal phosphate binding"/>
    <property type="evidence" value="ECO:0007669"/>
    <property type="project" value="InterPro"/>
</dbReference>
<name>A0A1W6CVC8_9RHOB</name>
<gene>
    <name evidence="2" type="ORF">B0A89_03360</name>
</gene>
<sequence length="251" mass="27049">MTASLAHILRYPVKSIGGEELAEVTLAAGAPMPGDRRFAVLHESALHHLEEGALRKWLPKSAFARGAAAAALQAVRGGWQGERLVLTHPDLPPLSVDPLAEPDAIVAWVQPLWASSGKAPAARLVEGPQALSDVKQPWVSILSLSSLAALEEKMGRPLGTDRWRGNLWIDGWEPFAESGLRLHRLRIGAVELKLTEHIGRCVATSADTLTGNLDCDMPAALERALGHRNFGIYAEVRTGGTIRPGDRVELL</sequence>
<dbReference type="AlphaFoldDB" id="A0A1W6CVC8"/>
<dbReference type="RefSeq" id="WP_085376917.1">
    <property type="nucleotide sequence ID" value="NZ_CP020612.1"/>
</dbReference>
<dbReference type="STRING" id="1945662.B0A89_03360"/>
<dbReference type="EMBL" id="CP020612">
    <property type="protein sequence ID" value="ARJ68812.1"/>
    <property type="molecule type" value="Genomic_DNA"/>
</dbReference>
<accession>A0A1W6CVC8</accession>
<reference evidence="2 3" key="1">
    <citation type="submission" date="2017-03" db="EMBL/GenBank/DDBJ databases">
        <title>Genome sequence of Paracoccus contaminans isolated from a water microcosm.</title>
        <authorList>
            <person name="Aurass P."/>
            <person name="Karste S."/>
            <person name="Trost E."/>
            <person name="Glaeser S.P."/>
            <person name="Kaempfer P."/>
            <person name="Flieger A."/>
        </authorList>
    </citation>
    <scope>NUCLEOTIDE SEQUENCE [LARGE SCALE GENOMIC DNA]</scope>
    <source>
        <strain evidence="3">RKI 16-01929T\LMG 29738T\CCM 8701T\CIP 111112T</strain>
    </source>
</reference>
<dbReference type="Gene3D" id="2.40.33.20">
    <property type="entry name" value="PK beta-barrel domain-like"/>
    <property type="match status" value="1"/>
</dbReference>
<dbReference type="PANTHER" id="PTHR36930:SF1">
    <property type="entry name" value="MOSC DOMAIN-CONTAINING PROTEIN"/>
    <property type="match status" value="1"/>
</dbReference>
<protein>
    <submittedName>
        <fullName evidence="2">Sulfurase</fullName>
    </submittedName>
</protein>
<proteinExistence type="predicted"/>
<dbReference type="KEGG" id="pcon:B0A89_03360"/>
<dbReference type="InterPro" id="IPR011037">
    <property type="entry name" value="Pyrv_Knase-like_insert_dom_sf"/>
</dbReference>
<feature type="domain" description="MOSC" evidence="1">
    <location>
        <begin position="97"/>
        <end position="251"/>
    </location>
</feature>
<keyword evidence="3" id="KW-1185">Reference proteome</keyword>
<dbReference type="PROSITE" id="PS51340">
    <property type="entry name" value="MOSC"/>
    <property type="match status" value="1"/>
</dbReference>
<dbReference type="Pfam" id="PF03473">
    <property type="entry name" value="MOSC"/>
    <property type="match status" value="1"/>
</dbReference>
<dbReference type="Proteomes" id="UP000193017">
    <property type="component" value="Chromosome"/>
</dbReference>
<dbReference type="GO" id="GO:0003824">
    <property type="term" value="F:catalytic activity"/>
    <property type="evidence" value="ECO:0007669"/>
    <property type="project" value="InterPro"/>
</dbReference>
<dbReference type="PANTHER" id="PTHR36930">
    <property type="entry name" value="METAL-SULFUR CLUSTER BIOSYNTHESIS PROTEINS YUAD-RELATED"/>
    <property type="match status" value="1"/>
</dbReference>
<dbReference type="GO" id="GO:0030151">
    <property type="term" value="F:molybdenum ion binding"/>
    <property type="evidence" value="ECO:0007669"/>
    <property type="project" value="InterPro"/>
</dbReference>
<organism evidence="2 3">
    <name type="scientific">Paracoccus contaminans</name>
    <dbReference type="NCBI Taxonomy" id="1945662"/>
    <lineage>
        <taxon>Bacteria</taxon>
        <taxon>Pseudomonadati</taxon>
        <taxon>Pseudomonadota</taxon>
        <taxon>Alphaproteobacteria</taxon>
        <taxon>Rhodobacterales</taxon>
        <taxon>Paracoccaceae</taxon>
        <taxon>Paracoccus</taxon>
    </lineage>
</organism>
<dbReference type="InterPro" id="IPR052716">
    <property type="entry name" value="MOSC_domain"/>
</dbReference>